<dbReference type="RefSeq" id="WP_125560366.1">
    <property type="nucleotide sequence ID" value="NZ_RBVX01000035.1"/>
</dbReference>
<evidence type="ECO:0000313" key="4">
    <source>
        <dbReference type="Proteomes" id="UP000275076"/>
    </source>
</evidence>
<dbReference type="PROSITE" id="PS51740">
    <property type="entry name" value="SPOVT_ABRB"/>
    <property type="match status" value="1"/>
</dbReference>
<dbReference type="Proteomes" id="UP000275076">
    <property type="component" value="Unassembled WGS sequence"/>
</dbReference>
<protein>
    <submittedName>
        <fullName evidence="3">CHAD domain-containing protein</fullName>
    </submittedName>
</protein>
<feature type="domain" description="SpoVT-AbrB" evidence="2">
    <location>
        <begin position="5"/>
        <end position="51"/>
    </location>
</feature>
<dbReference type="Gene3D" id="2.10.260.10">
    <property type="match status" value="2"/>
</dbReference>
<name>A0A428MWQ9_9BACI</name>
<sequence length="371" mass="43542">MAAKTLTRQVDSMGRIVIPKSVRDQLELAEQPLVLNKRVNRQAVVVIKANQTSEEYKVLDEQGRLLIPADIRHEYNWDKGDQIEVEIYEDSIFLQSVLATCAFCESKHSLIKINQAFLCEDCLAEGNRGITKRWENVLDQLVQEYMNYCEKALSFNDIGNVHQARVKGRRLLTLLNFLGIDKNHKLMEKLQDAHKRLGNVRERDVLVHAFEKRAAETENIDRADIYRQVGERVDEKRRKEQKKLQSNLPEIINANFVERWEVFRADELRKLVLPLDVKDNVKYYAEQFADKVTKYKNVVAEDGESSKPALKALHEVRILSKELRYIYQYLGLIYGKNYADYAKQYKDYQRQFGDINDIRDWLRAIKDCRKK</sequence>
<keyword evidence="4" id="KW-1185">Reference proteome</keyword>
<dbReference type="AlphaFoldDB" id="A0A428MWQ9"/>
<evidence type="ECO:0000259" key="2">
    <source>
        <dbReference type="PROSITE" id="PS51740"/>
    </source>
</evidence>
<dbReference type="EMBL" id="RBVX01000035">
    <property type="protein sequence ID" value="RSL30567.1"/>
    <property type="molecule type" value="Genomic_DNA"/>
</dbReference>
<keyword evidence="1" id="KW-0238">DNA-binding</keyword>
<dbReference type="SUPFAM" id="SSF89447">
    <property type="entry name" value="AbrB/MazE/MraZ-like"/>
    <property type="match status" value="2"/>
</dbReference>
<dbReference type="PANTHER" id="PTHR39339">
    <property type="entry name" value="SLR1444 PROTEIN"/>
    <property type="match status" value="1"/>
</dbReference>
<organism evidence="3 4">
    <name type="scientific">Salibacterium salarium</name>
    <dbReference type="NCBI Taxonomy" id="284579"/>
    <lineage>
        <taxon>Bacteria</taxon>
        <taxon>Bacillati</taxon>
        <taxon>Bacillota</taxon>
        <taxon>Bacilli</taxon>
        <taxon>Bacillales</taxon>
        <taxon>Bacillaceae</taxon>
    </lineage>
</organism>
<evidence type="ECO:0000313" key="3">
    <source>
        <dbReference type="EMBL" id="RSL30567.1"/>
    </source>
</evidence>
<dbReference type="InterPro" id="IPR038186">
    <property type="entry name" value="CHAD_dom_sf"/>
</dbReference>
<dbReference type="SMART" id="SM00966">
    <property type="entry name" value="SpoVT_AbrB"/>
    <property type="match status" value="2"/>
</dbReference>
<dbReference type="InterPro" id="IPR007899">
    <property type="entry name" value="CHAD_dom"/>
</dbReference>
<dbReference type="GO" id="GO:0003677">
    <property type="term" value="F:DNA binding"/>
    <property type="evidence" value="ECO:0007669"/>
    <property type="project" value="UniProtKB-UniRule"/>
</dbReference>
<dbReference type="SMART" id="SM00880">
    <property type="entry name" value="CHAD"/>
    <property type="match status" value="1"/>
</dbReference>
<dbReference type="InterPro" id="IPR037914">
    <property type="entry name" value="SpoVT-AbrB_sf"/>
</dbReference>
<proteinExistence type="predicted"/>
<dbReference type="Gene3D" id="1.40.20.10">
    <property type="entry name" value="CHAD domain"/>
    <property type="match status" value="1"/>
</dbReference>
<dbReference type="Pfam" id="PF05235">
    <property type="entry name" value="CHAD"/>
    <property type="match status" value="1"/>
</dbReference>
<dbReference type="PANTHER" id="PTHR39339:SF1">
    <property type="entry name" value="CHAD DOMAIN-CONTAINING PROTEIN"/>
    <property type="match status" value="1"/>
</dbReference>
<evidence type="ECO:0000256" key="1">
    <source>
        <dbReference type="PROSITE-ProRule" id="PRU01076"/>
    </source>
</evidence>
<gene>
    <name evidence="3" type="ORF">D7Z54_25375</name>
</gene>
<accession>A0A428MWQ9</accession>
<dbReference type="OrthoDB" id="2958798at2"/>
<reference evidence="3 4" key="1">
    <citation type="submission" date="2018-10" db="EMBL/GenBank/DDBJ databases">
        <title>Draft genome sequence of Bacillus salarius IM0101, isolated from a hypersaline soil in Inner Mongolia, China.</title>
        <authorList>
            <person name="Yamprayoonswat W."/>
            <person name="Boonvisut S."/>
            <person name="Jumpathong W."/>
            <person name="Sittihan S."/>
            <person name="Ruangsuj P."/>
            <person name="Wanthongcharoen S."/>
            <person name="Thongpramul N."/>
            <person name="Pimmason S."/>
            <person name="Yu B."/>
            <person name="Yasawong M."/>
        </authorList>
    </citation>
    <scope>NUCLEOTIDE SEQUENCE [LARGE SCALE GENOMIC DNA]</scope>
    <source>
        <strain evidence="3 4">IM0101</strain>
    </source>
</reference>
<comment type="caution">
    <text evidence="3">The sequence shown here is derived from an EMBL/GenBank/DDBJ whole genome shotgun (WGS) entry which is preliminary data.</text>
</comment>
<dbReference type="InterPro" id="IPR007159">
    <property type="entry name" value="SpoVT-AbrB_dom"/>
</dbReference>